<protein>
    <submittedName>
        <fullName evidence="7">Glucose-methanol-choline oxidoreductase</fullName>
        <ecNumber evidence="7">4.1.2.10</ecNumber>
    </submittedName>
</protein>
<gene>
    <name evidence="7" type="ORF">MBAV_006353</name>
</gene>
<dbReference type="PROSITE" id="PS00624">
    <property type="entry name" value="GMC_OXRED_2"/>
    <property type="match status" value="1"/>
</dbReference>
<dbReference type="EC" id="4.1.2.10" evidence="7"/>
<evidence type="ECO:0000256" key="1">
    <source>
        <dbReference type="ARBA" id="ARBA00001974"/>
    </source>
</evidence>
<dbReference type="Gene3D" id="3.50.50.60">
    <property type="entry name" value="FAD/NAD(P)-binding domain"/>
    <property type="match status" value="1"/>
</dbReference>
<evidence type="ECO:0000256" key="5">
    <source>
        <dbReference type="PIRSR" id="PIRSR000137-2"/>
    </source>
</evidence>
<dbReference type="GO" id="GO:0046593">
    <property type="term" value="F:mandelonitrile lyase activity"/>
    <property type="evidence" value="ECO:0007669"/>
    <property type="project" value="UniProtKB-EC"/>
</dbReference>
<dbReference type="GO" id="GO:0050660">
    <property type="term" value="F:flavin adenine dinucleotide binding"/>
    <property type="evidence" value="ECO:0007669"/>
    <property type="project" value="InterPro"/>
</dbReference>
<dbReference type="Proteomes" id="UP000033423">
    <property type="component" value="Unassembled WGS sequence"/>
</dbReference>
<dbReference type="SUPFAM" id="SSF54373">
    <property type="entry name" value="FAD-linked reductases, C-terminal domain"/>
    <property type="match status" value="1"/>
</dbReference>
<dbReference type="InterPro" id="IPR007867">
    <property type="entry name" value="GMC_OxRtase_C"/>
</dbReference>
<keyword evidence="8" id="KW-1185">Reference proteome</keyword>
<dbReference type="InterPro" id="IPR012132">
    <property type="entry name" value="GMC_OxRdtase"/>
</dbReference>
<dbReference type="Pfam" id="PF00732">
    <property type="entry name" value="GMC_oxred_N"/>
    <property type="match status" value="1"/>
</dbReference>
<reference evidence="7 8" key="1">
    <citation type="submission" date="2015-02" db="EMBL/GenBank/DDBJ databases">
        <title>Single-cell genomics of uncultivated deep-branching MTB reveals a conserved set of magnetosome genes.</title>
        <authorList>
            <person name="Kolinko S."/>
            <person name="Richter M."/>
            <person name="Glockner F.O."/>
            <person name="Brachmann A."/>
            <person name="Schuler D."/>
        </authorList>
    </citation>
    <scope>NUCLEOTIDE SEQUENCE [LARGE SCALE GENOMIC DNA]</scope>
    <source>
        <strain evidence="7">TM-1</strain>
    </source>
</reference>
<evidence type="ECO:0000256" key="4">
    <source>
        <dbReference type="ARBA" id="ARBA00022827"/>
    </source>
</evidence>
<dbReference type="InterPro" id="IPR000172">
    <property type="entry name" value="GMC_OxRdtase_N"/>
</dbReference>
<dbReference type="PIRSF" id="PIRSF000137">
    <property type="entry name" value="Alcohol_oxidase"/>
    <property type="match status" value="1"/>
</dbReference>
<evidence type="ECO:0000259" key="6">
    <source>
        <dbReference type="PROSITE" id="PS00624"/>
    </source>
</evidence>
<evidence type="ECO:0000256" key="3">
    <source>
        <dbReference type="ARBA" id="ARBA00022630"/>
    </source>
</evidence>
<evidence type="ECO:0000313" key="7">
    <source>
        <dbReference type="EMBL" id="KJU81454.1"/>
    </source>
</evidence>
<dbReference type="EMBL" id="LACI01002688">
    <property type="protein sequence ID" value="KJU81454.1"/>
    <property type="molecule type" value="Genomic_DNA"/>
</dbReference>
<feature type="domain" description="Glucose-methanol-choline oxidoreductase N-terminal" evidence="6">
    <location>
        <begin position="255"/>
        <end position="269"/>
    </location>
</feature>
<keyword evidence="4 5" id="KW-0274">FAD</keyword>
<organism evidence="7 8">
    <name type="scientific">Candidatus Magnetobacterium bavaricum</name>
    <dbReference type="NCBI Taxonomy" id="29290"/>
    <lineage>
        <taxon>Bacteria</taxon>
        <taxon>Pseudomonadati</taxon>
        <taxon>Nitrospirota</taxon>
        <taxon>Thermodesulfovibrionia</taxon>
        <taxon>Thermodesulfovibrionales</taxon>
        <taxon>Candidatus Magnetobacteriaceae</taxon>
        <taxon>Candidatus Magnetobacterium</taxon>
    </lineage>
</organism>
<dbReference type="Gene3D" id="3.30.560.10">
    <property type="entry name" value="Glucose Oxidase, domain 3"/>
    <property type="match status" value="1"/>
</dbReference>
<evidence type="ECO:0000256" key="2">
    <source>
        <dbReference type="ARBA" id="ARBA00010790"/>
    </source>
</evidence>
<keyword evidence="7" id="KW-0456">Lyase</keyword>
<dbReference type="AlphaFoldDB" id="A0A0F3GHM8"/>
<dbReference type="SUPFAM" id="SSF51905">
    <property type="entry name" value="FAD/NAD(P)-binding domain"/>
    <property type="match status" value="1"/>
</dbReference>
<feature type="binding site" evidence="5">
    <location>
        <position position="220"/>
    </location>
    <ligand>
        <name>FAD</name>
        <dbReference type="ChEBI" id="CHEBI:57692"/>
    </ligand>
</feature>
<comment type="similarity">
    <text evidence="2">Belongs to the GMC oxidoreductase family.</text>
</comment>
<accession>A0A0F3GHM8</accession>
<evidence type="ECO:0000313" key="8">
    <source>
        <dbReference type="Proteomes" id="UP000033423"/>
    </source>
</evidence>
<dbReference type="PANTHER" id="PTHR11552">
    <property type="entry name" value="GLUCOSE-METHANOL-CHOLINE GMC OXIDOREDUCTASE"/>
    <property type="match status" value="1"/>
</dbReference>
<feature type="binding site" evidence="5">
    <location>
        <begin position="443"/>
        <end position="444"/>
    </location>
    <ligand>
        <name>FAD</name>
        <dbReference type="ChEBI" id="CHEBI:57692"/>
    </ligand>
</feature>
<sequence length="506" mass="55120">MTKYDYIVIGGGSTGCVLANRLSANPRNSVLLLEAGGPDDQPEMHNPADVVKLWGSKYDWNYESEPEPYLNNRKIHLTRGKVMGGSSVLYAMIHVRGNRRDFDLWNALGNEGWGYKDVLPYFIRSETYYNTPDQYHGSTGPLGVMTNPMPTDAAVAFTNAAAELGFNGPNGDYNGAESVNTAGLYQLNITRDVKRCSAAVAYIKPIADRKNLVIHTHAHVSRILFESGKAVGVKYNRDGAEITAGVNAEVILSAGAYDSPKLLMLSGVGPADHLRRHGIDVVADIPGVGQNLHDHVLMGIPYKSRTEVARPVFLGEAGLFLRTRDALESAAPDLQINFNSGIPEFMPDFKGYHINFVVVLVQPKSRGFVKLRSASASDSPVILSNYLKCERDVDVLVSALDVTRKLTQTRALSQYADGEIYPTEGKTVEQLRQEIRGRASTIWHPVGTCKMGYDDMAVVDPMLRVHGIANLRVADASIMPNIVSGNPNAACVMIGEKAADMIIDAG</sequence>
<comment type="cofactor">
    <cofactor evidence="1 5">
        <name>FAD</name>
        <dbReference type="ChEBI" id="CHEBI:57692"/>
    </cofactor>
</comment>
<feature type="binding site" evidence="5">
    <location>
        <position position="82"/>
    </location>
    <ligand>
        <name>FAD</name>
        <dbReference type="ChEBI" id="CHEBI:57692"/>
    </ligand>
</feature>
<dbReference type="PATRIC" id="fig|29290.4.peg.8400"/>
<comment type="caution">
    <text evidence="7">The sequence shown here is derived from an EMBL/GenBank/DDBJ whole genome shotgun (WGS) entry which is preliminary data.</text>
</comment>
<keyword evidence="3" id="KW-0285">Flavoprotein</keyword>
<name>A0A0F3GHM8_9BACT</name>
<dbReference type="InterPro" id="IPR036188">
    <property type="entry name" value="FAD/NAD-bd_sf"/>
</dbReference>
<dbReference type="GO" id="GO:0016614">
    <property type="term" value="F:oxidoreductase activity, acting on CH-OH group of donors"/>
    <property type="evidence" value="ECO:0007669"/>
    <property type="project" value="InterPro"/>
</dbReference>
<dbReference type="Pfam" id="PF05199">
    <property type="entry name" value="GMC_oxred_C"/>
    <property type="match status" value="1"/>
</dbReference>
<dbReference type="PROSITE" id="PS51257">
    <property type="entry name" value="PROKAR_LIPOPROTEIN"/>
    <property type="match status" value="1"/>
</dbReference>
<dbReference type="PANTHER" id="PTHR11552:SF147">
    <property type="entry name" value="CHOLINE DEHYDROGENASE, MITOCHONDRIAL"/>
    <property type="match status" value="1"/>
</dbReference>
<proteinExistence type="inferred from homology"/>